<name>C6HXQ0_9BACT</name>
<organism evidence="2 3">
    <name type="scientific">Leptospirillum ferrodiazotrophum</name>
    <dbReference type="NCBI Taxonomy" id="412449"/>
    <lineage>
        <taxon>Bacteria</taxon>
        <taxon>Pseudomonadati</taxon>
        <taxon>Nitrospirota</taxon>
        <taxon>Nitrospiria</taxon>
        <taxon>Nitrospirales</taxon>
        <taxon>Nitrospiraceae</taxon>
        <taxon>Leptospirillum</taxon>
    </lineage>
</organism>
<dbReference type="Pfam" id="PF04754">
    <property type="entry name" value="Transposase_31"/>
    <property type="match status" value="1"/>
</dbReference>
<dbReference type="InterPro" id="IPR051699">
    <property type="entry name" value="Rpn/YhgA-like_nuclease"/>
</dbReference>
<accession>C6HXQ0</accession>
<proteinExistence type="predicted"/>
<sequence>MTIDGPLHDRFFKSTLGRPKRMEHILKAFLPPALSALLAPGSLVPLFSEVVGDSLDASLLDMAFEATFGERKTRIHVLVEHKSSPDPWAHFQILHYLAELWLRDKKESRSPIPFVPVLFYHGLRPWNLPTRLSEMLDPPSELLPFVPDYLLPVIDLGKIDDLDIREKIRDFETSACLLLLKHIFEGARGSLRAFLQETNGKNLSRDIIISGMSYVIGVHHLESTAELSRLVNTILKEEGMSQNVVELWMEELIQQGVQKGIQQGVQLGIEQGIQQGIQQGVQQGVRQGVQQGIRITQDDTIRKLLNKGQLSVEQIAFFLDLPTDRIREVLIEGLPSQNGPS</sequence>
<dbReference type="PANTHER" id="PTHR34611">
    <property type="match status" value="1"/>
</dbReference>
<dbReference type="EMBL" id="GG693875">
    <property type="protein sequence ID" value="EES52512.1"/>
    <property type="molecule type" value="Genomic_DNA"/>
</dbReference>
<reference evidence="2 3" key="1">
    <citation type="journal article" date="2009" name="Appl. Environ. Microbiol.">
        <title>Community genomic and proteomic analyses of chemoautotrophic iron-oxidizing "Leptospirillum rubarum" (Group II) and "Leptospirillum ferrodiazotrophum" (Group III) bacteria in acid mine drainage biofilms.</title>
        <authorList>
            <person name="Goltsman D.S."/>
            <person name="Denef V.J."/>
            <person name="Singer S.W."/>
            <person name="VerBerkmoes N.C."/>
            <person name="Lefsrud M."/>
            <person name="Mueller R.S."/>
            <person name="Dick G.J."/>
            <person name="Sun C.L."/>
            <person name="Wheeler K.E."/>
            <person name="Zemla A."/>
            <person name="Baker B.J."/>
            <person name="Hauser L."/>
            <person name="Land M."/>
            <person name="Shah M.B."/>
            <person name="Thelen M.P."/>
            <person name="Hettich R.L."/>
            <person name="Banfield J.F."/>
        </authorList>
    </citation>
    <scope>NUCLEOTIDE SEQUENCE [LARGE SCALE GENOMIC DNA]</scope>
</reference>
<keyword evidence="3" id="KW-1185">Reference proteome</keyword>
<protein>
    <recommendedName>
        <fullName evidence="1">Transposase (putative) YhgA-like domain-containing protein</fullName>
    </recommendedName>
</protein>
<feature type="domain" description="Transposase (putative) YhgA-like" evidence="1">
    <location>
        <begin position="8"/>
        <end position="186"/>
    </location>
</feature>
<gene>
    <name evidence="2" type="ORF">UBAL3_93200009</name>
</gene>
<evidence type="ECO:0000313" key="3">
    <source>
        <dbReference type="Proteomes" id="UP000009374"/>
    </source>
</evidence>
<dbReference type="AlphaFoldDB" id="C6HXQ0"/>
<dbReference type="PANTHER" id="PTHR34611:SF2">
    <property type="entry name" value="INACTIVE RECOMBINATION-PROMOTING NUCLEASE-LIKE PROTEIN RPNE-RELATED"/>
    <property type="match status" value="1"/>
</dbReference>
<evidence type="ECO:0000313" key="2">
    <source>
        <dbReference type="EMBL" id="EES52512.1"/>
    </source>
</evidence>
<dbReference type="Proteomes" id="UP000009374">
    <property type="component" value="Unassembled WGS sequence"/>
</dbReference>
<dbReference type="GO" id="GO:0006310">
    <property type="term" value="P:DNA recombination"/>
    <property type="evidence" value="ECO:0007669"/>
    <property type="project" value="TreeGrafter"/>
</dbReference>
<dbReference type="GO" id="GO:1990238">
    <property type="term" value="F:double-stranded DNA endonuclease activity"/>
    <property type="evidence" value="ECO:0007669"/>
    <property type="project" value="TreeGrafter"/>
</dbReference>
<evidence type="ECO:0000259" key="1">
    <source>
        <dbReference type="Pfam" id="PF04754"/>
    </source>
</evidence>
<dbReference type="InterPro" id="IPR006842">
    <property type="entry name" value="Transposase_31"/>
</dbReference>